<dbReference type="Gene3D" id="1.10.1200.10">
    <property type="entry name" value="ACP-like"/>
    <property type="match status" value="1"/>
</dbReference>
<dbReference type="EMBL" id="QLTT01000015">
    <property type="protein sequence ID" value="RAS59260.1"/>
    <property type="molecule type" value="Genomic_DNA"/>
</dbReference>
<comment type="caution">
    <text evidence="1">The sequence shown here is derived from an EMBL/GenBank/DDBJ whole genome shotgun (WGS) entry which is preliminary data.</text>
</comment>
<reference evidence="1 2" key="1">
    <citation type="submission" date="2018-06" db="EMBL/GenBank/DDBJ databases">
        <title>Genomic Encyclopedia of Type Strains, Phase IV (KMG-IV): sequencing the most valuable type-strain genomes for metagenomic binning, comparative biology and taxonomic classification.</title>
        <authorList>
            <person name="Goeker M."/>
        </authorList>
    </citation>
    <scope>NUCLEOTIDE SEQUENCE [LARGE SCALE GENOMIC DNA]</scope>
    <source>
        <strain evidence="1 2">DSM 45479</strain>
    </source>
</reference>
<organism evidence="1 2">
    <name type="scientific">Lentzea atacamensis</name>
    <dbReference type="NCBI Taxonomy" id="531938"/>
    <lineage>
        <taxon>Bacteria</taxon>
        <taxon>Bacillati</taxon>
        <taxon>Actinomycetota</taxon>
        <taxon>Actinomycetes</taxon>
        <taxon>Pseudonocardiales</taxon>
        <taxon>Pseudonocardiaceae</taxon>
        <taxon>Lentzea</taxon>
    </lineage>
</organism>
<dbReference type="InterPro" id="IPR036736">
    <property type="entry name" value="ACP-like_sf"/>
</dbReference>
<dbReference type="SUPFAM" id="SSF47336">
    <property type="entry name" value="ACP-like"/>
    <property type="match status" value="1"/>
</dbReference>
<sequence length="78" mass="8666">MTSQREEIARFVVAQFGLDVGPAELSPDYDLLEAGVLDSIGAYTVAAWLVRRYDLDPRNQEVLPEQVSSIRASRRAGE</sequence>
<dbReference type="RefSeq" id="WP_112232241.1">
    <property type="nucleotide sequence ID" value="NZ_QLTT01000015.1"/>
</dbReference>
<keyword evidence="2" id="KW-1185">Reference proteome</keyword>
<evidence type="ECO:0008006" key="3">
    <source>
        <dbReference type="Google" id="ProtNLM"/>
    </source>
</evidence>
<dbReference type="Proteomes" id="UP000248714">
    <property type="component" value="Unassembled WGS sequence"/>
</dbReference>
<evidence type="ECO:0000313" key="1">
    <source>
        <dbReference type="EMBL" id="RAS59260.1"/>
    </source>
</evidence>
<proteinExistence type="predicted"/>
<accession>A0ABX9DVR4</accession>
<protein>
    <recommendedName>
        <fullName evidence="3">Acyl carrier protein</fullName>
    </recommendedName>
</protein>
<gene>
    <name evidence="1" type="ORF">C8D87_115120</name>
</gene>
<name>A0ABX9DVR4_9PSEU</name>
<evidence type="ECO:0000313" key="2">
    <source>
        <dbReference type="Proteomes" id="UP000248714"/>
    </source>
</evidence>